<feature type="transmembrane region" description="Helical" evidence="1">
    <location>
        <begin position="63"/>
        <end position="88"/>
    </location>
</feature>
<reference evidence="2" key="3">
    <citation type="submission" date="2023-05" db="EMBL/GenBank/DDBJ databases">
        <authorList>
            <person name="Smith C.H."/>
        </authorList>
    </citation>
    <scope>NUCLEOTIDE SEQUENCE</scope>
    <source>
        <strain evidence="2">CHS0354</strain>
        <tissue evidence="2">Mantle</tissue>
    </source>
</reference>
<dbReference type="Proteomes" id="UP001195483">
    <property type="component" value="Unassembled WGS sequence"/>
</dbReference>
<evidence type="ECO:0000313" key="3">
    <source>
        <dbReference type="Proteomes" id="UP001195483"/>
    </source>
</evidence>
<keyword evidence="1" id="KW-0472">Membrane</keyword>
<evidence type="ECO:0000256" key="1">
    <source>
        <dbReference type="SAM" id="Phobius"/>
    </source>
</evidence>
<keyword evidence="3" id="KW-1185">Reference proteome</keyword>
<protein>
    <submittedName>
        <fullName evidence="2">Uncharacterized protein</fullName>
    </submittedName>
</protein>
<organism evidence="2 3">
    <name type="scientific">Potamilus streckersoni</name>
    <dbReference type="NCBI Taxonomy" id="2493646"/>
    <lineage>
        <taxon>Eukaryota</taxon>
        <taxon>Metazoa</taxon>
        <taxon>Spiralia</taxon>
        <taxon>Lophotrochozoa</taxon>
        <taxon>Mollusca</taxon>
        <taxon>Bivalvia</taxon>
        <taxon>Autobranchia</taxon>
        <taxon>Heteroconchia</taxon>
        <taxon>Palaeoheterodonta</taxon>
        <taxon>Unionida</taxon>
        <taxon>Unionoidea</taxon>
        <taxon>Unionidae</taxon>
        <taxon>Ambleminae</taxon>
        <taxon>Lampsilini</taxon>
        <taxon>Potamilus</taxon>
    </lineage>
</organism>
<reference evidence="2" key="2">
    <citation type="journal article" date="2021" name="Genome Biol. Evol.">
        <title>Developing a high-quality reference genome for a parasitic bivalve with doubly uniparental inheritance (Bivalvia: Unionida).</title>
        <authorList>
            <person name="Smith C.H."/>
        </authorList>
    </citation>
    <scope>NUCLEOTIDE SEQUENCE</scope>
    <source>
        <strain evidence="2">CHS0354</strain>
        <tissue evidence="2">Mantle</tissue>
    </source>
</reference>
<keyword evidence="1" id="KW-1133">Transmembrane helix</keyword>
<accession>A0AAE0RMV5</accession>
<name>A0AAE0RMV5_9BIVA</name>
<keyword evidence="1" id="KW-0812">Transmembrane</keyword>
<feature type="non-terminal residue" evidence="2">
    <location>
        <position position="118"/>
    </location>
</feature>
<gene>
    <name evidence="2" type="ORF">CHS0354_039741</name>
</gene>
<sequence length="118" mass="12499">MKGELKYMRLVTSTSGLLDQVCGEKIIPFKAVLVNTDLVSVYFIILRQVKTVEKLHLSVTVTVISIACSGMSVWTVAITGCVAFMSVMTVAGISMTSSNLVSRAACTVIIGVASSLGH</sequence>
<evidence type="ECO:0000313" key="2">
    <source>
        <dbReference type="EMBL" id="KAK3576334.1"/>
    </source>
</evidence>
<comment type="caution">
    <text evidence="2">The sequence shown here is derived from an EMBL/GenBank/DDBJ whole genome shotgun (WGS) entry which is preliminary data.</text>
</comment>
<reference evidence="2" key="1">
    <citation type="journal article" date="2021" name="Genome Biol. Evol.">
        <title>A High-Quality Reference Genome for a Parasitic Bivalve with Doubly Uniparental Inheritance (Bivalvia: Unionida).</title>
        <authorList>
            <person name="Smith C.H."/>
        </authorList>
    </citation>
    <scope>NUCLEOTIDE SEQUENCE</scope>
    <source>
        <strain evidence="2">CHS0354</strain>
    </source>
</reference>
<dbReference type="AlphaFoldDB" id="A0AAE0RMV5"/>
<proteinExistence type="predicted"/>
<dbReference type="EMBL" id="JAEAOA010002319">
    <property type="protein sequence ID" value="KAK3576334.1"/>
    <property type="molecule type" value="Genomic_DNA"/>
</dbReference>